<protein>
    <submittedName>
        <fullName evidence="1">Uncharacterized protein</fullName>
    </submittedName>
</protein>
<dbReference type="PANTHER" id="PTHR23208">
    <property type="entry name" value="LYSOZYME PROTEIN"/>
    <property type="match status" value="1"/>
</dbReference>
<evidence type="ECO:0000313" key="2">
    <source>
        <dbReference type="Proteomes" id="UP001331761"/>
    </source>
</evidence>
<dbReference type="InterPro" id="IPR051595">
    <property type="entry name" value="GH25_Enzymes"/>
</dbReference>
<organism evidence="1 2">
    <name type="scientific">Trichostrongylus colubriformis</name>
    <name type="common">Black scour worm</name>
    <dbReference type="NCBI Taxonomy" id="6319"/>
    <lineage>
        <taxon>Eukaryota</taxon>
        <taxon>Metazoa</taxon>
        <taxon>Ecdysozoa</taxon>
        <taxon>Nematoda</taxon>
        <taxon>Chromadorea</taxon>
        <taxon>Rhabditida</taxon>
        <taxon>Rhabditina</taxon>
        <taxon>Rhabditomorpha</taxon>
        <taxon>Strongyloidea</taxon>
        <taxon>Trichostrongylidae</taxon>
        <taxon>Trichostrongylus</taxon>
    </lineage>
</organism>
<dbReference type="AlphaFoldDB" id="A0AAN8FHX8"/>
<keyword evidence="2" id="KW-1185">Reference proteome</keyword>
<name>A0AAN8FHX8_TRICO</name>
<dbReference type="EMBL" id="WIXE01017756">
    <property type="protein sequence ID" value="KAK5971458.1"/>
    <property type="molecule type" value="Genomic_DNA"/>
</dbReference>
<reference evidence="1 2" key="1">
    <citation type="submission" date="2019-10" db="EMBL/GenBank/DDBJ databases">
        <title>Assembly and Annotation for the nematode Trichostrongylus colubriformis.</title>
        <authorList>
            <person name="Martin J."/>
        </authorList>
    </citation>
    <scope>NUCLEOTIDE SEQUENCE [LARGE SCALE GENOMIC DNA]</scope>
    <source>
        <strain evidence="1">G859</strain>
        <tissue evidence="1">Whole worm</tissue>
    </source>
</reference>
<dbReference type="GO" id="GO:0045087">
    <property type="term" value="P:innate immune response"/>
    <property type="evidence" value="ECO:0007669"/>
    <property type="project" value="TreeGrafter"/>
</dbReference>
<dbReference type="GO" id="GO:0007165">
    <property type="term" value="P:signal transduction"/>
    <property type="evidence" value="ECO:0007669"/>
    <property type="project" value="TreeGrafter"/>
</dbReference>
<evidence type="ECO:0000313" key="1">
    <source>
        <dbReference type="EMBL" id="KAK5971458.1"/>
    </source>
</evidence>
<comment type="caution">
    <text evidence="1">The sequence shown here is derived from an EMBL/GenBank/DDBJ whole genome shotgun (WGS) entry which is preliminary data.</text>
</comment>
<feature type="non-terminal residue" evidence="1">
    <location>
        <position position="97"/>
    </location>
</feature>
<dbReference type="Proteomes" id="UP001331761">
    <property type="component" value="Unassembled WGS sequence"/>
</dbReference>
<accession>A0AAN8FHX8</accession>
<gene>
    <name evidence="1" type="ORF">GCK32_020264</name>
</gene>
<dbReference type="SUPFAM" id="SSF51445">
    <property type="entry name" value="(Trans)glycosidases"/>
    <property type="match status" value="1"/>
</dbReference>
<proteinExistence type="predicted"/>
<sequence>MTDVINGFDSANVQIRRIWVKKVGIDVGFYTNRRNWNETTKEWNPSGHPLWYWNVREVGPGGETPADFKDFRPFGSWTDPTVKQFAKKEEICGVTVN</sequence>
<dbReference type="InterPro" id="IPR017853">
    <property type="entry name" value="GH"/>
</dbReference>
<dbReference type="PANTHER" id="PTHR23208:SF36">
    <property type="entry name" value="LYSOZYME-RELATED"/>
    <property type="match status" value="1"/>
</dbReference>
<dbReference type="Gene3D" id="3.20.20.80">
    <property type="entry name" value="Glycosidases"/>
    <property type="match status" value="1"/>
</dbReference>